<reference evidence="2 3" key="1">
    <citation type="journal article" date="2014" name="Nat. Genet.">
        <title>Genome sequence of the hot pepper provides insights into the evolution of pungency in Capsicum species.</title>
        <authorList>
            <person name="Kim S."/>
            <person name="Park M."/>
            <person name="Yeom S.I."/>
            <person name="Kim Y.M."/>
            <person name="Lee J.M."/>
            <person name="Lee H.A."/>
            <person name="Seo E."/>
            <person name="Choi J."/>
            <person name="Cheong K."/>
            <person name="Kim K.T."/>
            <person name="Jung K."/>
            <person name="Lee G.W."/>
            <person name="Oh S.K."/>
            <person name="Bae C."/>
            <person name="Kim S.B."/>
            <person name="Lee H.Y."/>
            <person name="Kim S.Y."/>
            <person name="Kim M.S."/>
            <person name="Kang B.C."/>
            <person name="Jo Y.D."/>
            <person name="Yang H.B."/>
            <person name="Jeong H.J."/>
            <person name="Kang W.H."/>
            <person name="Kwon J.K."/>
            <person name="Shin C."/>
            <person name="Lim J.Y."/>
            <person name="Park J.H."/>
            <person name="Huh J.H."/>
            <person name="Kim J.S."/>
            <person name="Kim B.D."/>
            <person name="Cohen O."/>
            <person name="Paran I."/>
            <person name="Suh M.C."/>
            <person name="Lee S.B."/>
            <person name="Kim Y.K."/>
            <person name="Shin Y."/>
            <person name="Noh S.J."/>
            <person name="Park J."/>
            <person name="Seo Y.S."/>
            <person name="Kwon S.Y."/>
            <person name="Kim H.A."/>
            <person name="Park J.M."/>
            <person name="Kim H.J."/>
            <person name="Choi S.B."/>
            <person name="Bosland P.W."/>
            <person name="Reeves G."/>
            <person name="Jo S.H."/>
            <person name="Lee B.W."/>
            <person name="Cho H.T."/>
            <person name="Choi H.S."/>
            <person name="Lee M.S."/>
            <person name="Yu Y."/>
            <person name="Do Choi Y."/>
            <person name="Park B.S."/>
            <person name="van Deynze A."/>
            <person name="Ashrafi H."/>
            <person name="Hill T."/>
            <person name="Kim W.T."/>
            <person name="Pai H.S."/>
            <person name="Ahn H.K."/>
            <person name="Yeam I."/>
            <person name="Giovannoni J.J."/>
            <person name="Rose J.K."/>
            <person name="Sorensen I."/>
            <person name="Lee S.J."/>
            <person name="Kim R.W."/>
            <person name="Choi I.Y."/>
            <person name="Choi B.S."/>
            <person name="Lim J.S."/>
            <person name="Lee Y.H."/>
            <person name="Choi D."/>
        </authorList>
    </citation>
    <scope>NUCLEOTIDE SEQUENCE [LARGE SCALE GENOMIC DNA]</scope>
    <source>
        <strain evidence="3">cv. CM334</strain>
    </source>
</reference>
<feature type="domain" description="Helitron helicase-like" evidence="1">
    <location>
        <begin position="228"/>
        <end position="325"/>
    </location>
</feature>
<dbReference type="STRING" id="4072.A0A2G2ZCA7"/>
<comment type="caution">
    <text evidence="2">The sequence shown here is derived from an EMBL/GenBank/DDBJ whole genome shotgun (WGS) entry which is preliminary data.</text>
</comment>
<organism evidence="2 3">
    <name type="scientific">Capsicum annuum</name>
    <name type="common">Capsicum pepper</name>
    <dbReference type="NCBI Taxonomy" id="4072"/>
    <lineage>
        <taxon>Eukaryota</taxon>
        <taxon>Viridiplantae</taxon>
        <taxon>Streptophyta</taxon>
        <taxon>Embryophyta</taxon>
        <taxon>Tracheophyta</taxon>
        <taxon>Spermatophyta</taxon>
        <taxon>Magnoliopsida</taxon>
        <taxon>eudicotyledons</taxon>
        <taxon>Gunneridae</taxon>
        <taxon>Pentapetalae</taxon>
        <taxon>asterids</taxon>
        <taxon>lamiids</taxon>
        <taxon>Solanales</taxon>
        <taxon>Solanaceae</taxon>
        <taxon>Solanoideae</taxon>
        <taxon>Capsiceae</taxon>
        <taxon>Capsicum</taxon>
    </lineage>
</organism>
<dbReference type="PANTHER" id="PTHR45786:SF66">
    <property type="entry name" value="HOOK MOTIF PROTEIN, PUTATIVE-RELATED"/>
    <property type="match status" value="1"/>
</dbReference>
<dbReference type="InterPro" id="IPR025476">
    <property type="entry name" value="Helitron_helicase-like"/>
</dbReference>
<name>A0A2G2ZCA7_CAPAN</name>
<sequence>MQNVASSSTMERTHLLSDLNELPLLQEVDSDNIDDDVPENNDMDENVDVYEEVDVENALIDNEDYWDIGDPIFEYVHCDGYFCRGDSINRNHTEIVQDLKQMFDDQNVLTKSFRMVRDRFQKDSHTNVRLKLIGKRNYDGRRYNLPIVSEVAALVIGDFEVSRCDRDIVVKTQSGLLQRINRLNASYLALQYSLLFLYGEDGYREDIVLNKKDESSRGRKFISMRDFFSYKIQERNDEIPIIVNSKRLFQQFLVDAFTMIESSRLKYIRTHQKQLRVAMYKGLEDAVLQGEIDPSSHGKRVILSSSFTAGARYMIQNYQNAMTICK</sequence>
<dbReference type="AlphaFoldDB" id="A0A2G2ZCA7"/>
<gene>
    <name evidence="2" type="ORF">T459_17695</name>
</gene>
<evidence type="ECO:0000313" key="3">
    <source>
        <dbReference type="Proteomes" id="UP000222542"/>
    </source>
</evidence>
<proteinExistence type="predicted"/>
<keyword evidence="3" id="KW-1185">Reference proteome</keyword>
<evidence type="ECO:0000259" key="1">
    <source>
        <dbReference type="Pfam" id="PF14214"/>
    </source>
</evidence>
<evidence type="ECO:0000313" key="2">
    <source>
        <dbReference type="EMBL" id="PHT79643.1"/>
    </source>
</evidence>
<dbReference type="PANTHER" id="PTHR45786">
    <property type="entry name" value="DNA BINDING PROTEIN-LIKE"/>
    <property type="match status" value="1"/>
</dbReference>
<dbReference type="EMBL" id="AYRZ02000006">
    <property type="protein sequence ID" value="PHT79643.1"/>
    <property type="molecule type" value="Genomic_DNA"/>
</dbReference>
<dbReference type="Proteomes" id="UP000222542">
    <property type="component" value="Unassembled WGS sequence"/>
</dbReference>
<protein>
    <recommendedName>
        <fullName evidence="1">Helitron helicase-like domain-containing protein</fullName>
    </recommendedName>
</protein>
<accession>A0A2G2ZCA7</accession>
<dbReference type="OMA" id="QRSTHEE"/>
<reference evidence="2 3" key="2">
    <citation type="journal article" date="2017" name="Genome Biol.">
        <title>New reference genome sequences of hot pepper reveal the massive evolution of plant disease-resistance genes by retroduplication.</title>
        <authorList>
            <person name="Kim S."/>
            <person name="Park J."/>
            <person name="Yeom S.I."/>
            <person name="Kim Y.M."/>
            <person name="Seo E."/>
            <person name="Kim K.T."/>
            <person name="Kim M.S."/>
            <person name="Lee J.M."/>
            <person name="Cheong K."/>
            <person name="Shin H.S."/>
            <person name="Kim S.B."/>
            <person name="Han K."/>
            <person name="Lee J."/>
            <person name="Park M."/>
            <person name="Lee H.A."/>
            <person name="Lee H.Y."/>
            <person name="Lee Y."/>
            <person name="Oh S."/>
            <person name="Lee J.H."/>
            <person name="Choi E."/>
            <person name="Choi E."/>
            <person name="Lee S.E."/>
            <person name="Jeon J."/>
            <person name="Kim H."/>
            <person name="Choi G."/>
            <person name="Song H."/>
            <person name="Lee J."/>
            <person name="Lee S.C."/>
            <person name="Kwon J.K."/>
            <person name="Lee H.Y."/>
            <person name="Koo N."/>
            <person name="Hong Y."/>
            <person name="Kim R.W."/>
            <person name="Kang W.H."/>
            <person name="Huh J.H."/>
            <person name="Kang B.C."/>
            <person name="Yang T.J."/>
            <person name="Lee Y.H."/>
            <person name="Bennetzen J.L."/>
            <person name="Choi D."/>
        </authorList>
    </citation>
    <scope>NUCLEOTIDE SEQUENCE [LARGE SCALE GENOMIC DNA]</scope>
    <source>
        <strain evidence="3">cv. CM334</strain>
    </source>
</reference>
<dbReference type="Pfam" id="PF14214">
    <property type="entry name" value="Helitron_like_N"/>
    <property type="match status" value="1"/>
</dbReference>
<dbReference type="Gramene" id="PHT79643">
    <property type="protein sequence ID" value="PHT79643"/>
    <property type="gene ID" value="T459_17695"/>
</dbReference>